<dbReference type="Proteomes" id="UP000033710">
    <property type="component" value="Unassembled WGS sequence"/>
</dbReference>
<dbReference type="KEGG" id="ssck:SPSK_08182"/>
<sequence>MFNPPAHPRPVQDGTDSLPDEAHRWAADLSVQMERWKATADEKYHGLSKNPTEPADQYRHRRGAKPRARVRLVDRQPRIRPSGENGESELKEWRLG</sequence>
<dbReference type="GeneID" id="27670097"/>
<feature type="compositionally biased region" description="Basic residues" evidence="1">
    <location>
        <begin position="59"/>
        <end position="70"/>
    </location>
</feature>
<organism evidence="2 3">
    <name type="scientific">Sporothrix schenckii 1099-18</name>
    <dbReference type="NCBI Taxonomy" id="1397361"/>
    <lineage>
        <taxon>Eukaryota</taxon>
        <taxon>Fungi</taxon>
        <taxon>Dikarya</taxon>
        <taxon>Ascomycota</taxon>
        <taxon>Pezizomycotina</taxon>
        <taxon>Sordariomycetes</taxon>
        <taxon>Sordariomycetidae</taxon>
        <taxon>Ophiostomatales</taxon>
        <taxon>Ophiostomataceae</taxon>
        <taxon>Sporothrix</taxon>
    </lineage>
</organism>
<reference evidence="2 3" key="2">
    <citation type="journal article" date="2015" name="Eukaryot. Cell">
        <title>Asexual propagation of a virulent clone complex in a human and feline outbreak of sporotrichosis.</title>
        <authorList>
            <person name="Teixeira Mde M."/>
            <person name="Rodrigues A.M."/>
            <person name="Tsui C.K."/>
            <person name="de Almeida L.G."/>
            <person name="Van Diepeningen A.D."/>
            <person name="van den Ende B.G."/>
            <person name="Fernandes G.F."/>
            <person name="Kano R."/>
            <person name="Hamelin R.C."/>
            <person name="Lopes-Bezerra L.M."/>
            <person name="Vasconcelos A.T."/>
            <person name="de Hoog S."/>
            <person name="de Camargo Z.P."/>
            <person name="Felipe M.S."/>
        </authorList>
    </citation>
    <scope>NUCLEOTIDE SEQUENCE [LARGE SCALE GENOMIC DNA]</scope>
    <source>
        <strain evidence="2 3">1099-18</strain>
    </source>
</reference>
<protein>
    <submittedName>
        <fullName evidence="2">Uncharacterized protein</fullName>
    </submittedName>
</protein>
<evidence type="ECO:0000313" key="3">
    <source>
        <dbReference type="Proteomes" id="UP000033710"/>
    </source>
</evidence>
<dbReference type="VEuPathDB" id="FungiDB:SPSK_08182"/>
<feature type="region of interest" description="Disordered" evidence="1">
    <location>
        <begin position="1"/>
        <end position="21"/>
    </location>
</feature>
<proteinExistence type="predicted"/>
<accession>A0A0F2MHZ6</accession>
<gene>
    <name evidence="2" type="ORF">SPSK_08182</name>
</gene>
<dbReference type="EMBL" id="AXCR01000004">
    <property type="protein sequence ID" value="KJR87801.1"/>
    <property type="molecule type" value="Genomic_DNA"/>
</dbReference>
<reference evidence="2 3" key="1">
    <citation type="journal article" date="2014" name="BMC Genomics">
        <title>Comparative genomics of the major fungal agents of human and animal Sporotrichosis: Sporothrix schenckii and Sporothrix brasiliensis.</title>
        <authorList>
            <person name="Teixeira M.M."/>
            <person name="de Almeida L.G."/>
            <person name="Kubitschek-Barreira P."/>
            <person name="Alves F.L."/>
            <person name="Kioshima E.S."/>
            <person name="Abadio A.K."/>
            <person name="Fernandes L."/>
            <person name="Derengowski L.S."/>
            <person name="Ferreira K.S."/>
            <person name="Souza R.C."/>
            <person name="Ruiz J.C."/>
            <person name="de Andrade N.C."/>
            <person name="Paes H.C."/>
            <person name="Nicola A.M."/>
            <person name="Albuquerque P."/>
            <person name="Gerber A.L."/>
            <person name="Martins V.P."/>
            <person name="Peconick L.D."/>
            <person name="Neto A.V."/>
            <person name="Chaucanez C.B."/>
            <person name="Silva P.A."/>
            <person name="Cunha O.L."/>
            <person name="de Oliveira F.F."/>
            <person name="dos Santos T.C."/>
            <person name="Barros A.L."/>
            <person name="Soares M.A."/>
            <person name="de Oliveira L.M."/>
            <person name="Marini M.M."/>
            <person name="Villalobos-Duno H."/>
            <person name="Cunha M.M."/>
            <person name="de Hoog S."/>
            <person name="da Silveira J.F."/>
            <person name="Henrissat B."/>
            <person name="Nino-Vega G.A."/>
            <person name="Cisalpino P.S."/>
            <person name="Mora-Montes H.M."/>
            <person name="Almeida S.R."/>
            <person name="Stajich J.E."/>
            <person name="Lopes-Bezerra L.M."/>
            <person name="Vasconcelos A.T."/>
            <person name="Felipe M.S."/>
        </authorList>
    </citation>
    <scope>NUCLEOTIDE SEQUENCE [LARGE SCALE GENOMIC DNA]</scope>
    <source>
        <strain evidence="2 3">1099-18</strain>
    </source>
</reference>
<dbReference type="AlphaFoldDB" id="A0A0F2MHZ6"/>
<evidence type="ECO:0000313" key="2">
    <source>
        <dbReference type="EMBL" id="KJR87801.1"/>
    </source>
</evidence>
<comment type="caution">
    <text evidence="2">The sequence shown here is derived from an EMBL/GenBank/DDBJ whole genome shotgun (WGS) entry which is preliminary data.</text>
</comment>
<name>A0A0F2MHZ6_SPOSC</name>
<feature type="region of interest" description="Disordered" evidence="1">
    <location>
        <begin position="41"/>
        <end position="96"/>
    </location>
</feature>
<evidence type="ECO:0000256" key="1">
    <source>
        <dbReference type="SAM" id="MobiDB-lite"/>
    </source>
</evidence>
<dbReference type="RefSeq" id="XP_016590477.1">
    <property type="nucleotide sequence ID" value="XM_016734820.1"/>
</dbReference>